<dbReference type="Pfam" id="PF12705">
    <property type="entry name" value="PDDEXK_1"/>
    <property type="match status" value="1"/>
</dbReference>
<dbReference type="PANTHER" id="PTHR11070">
    <property type="entry name" value="UVRD / RECB / PCRA DNA HELICASE FAMILY MEMBER"/>
    <property type="match status" value="1"/>
</dbReference>
<dbReference type="FunFam" id="3.40.50.300:FF:001196">
    <property type="entry name" value="ATP-dependent helicase/nuclease subunit A"/>
    <property type="match status" value="1"/>
</dbReference>
<dbReference type="InterPro" id="IPR011335">
    <property type="entry name" value="Restrct_endonuc-II-like"/>
</dbReference>
<keyword evidence="9 13" id="KW-0234">DNA repair</keyword>
<evidence type="ECO:0000256" key="2">
    <source>
        <dbReference type="ARBA" id="ARBA00022741"/>
    </source>
</evidence>
<sequence>MALSIPTKGPDVTWTDEQWKAIWATGQDTLVSAAAGSGKTAVLINRMIEKVISEDNPIDVDELLVVTFTNASAAEMRHRMAEALEKEIAKNPQNQHLRRQLSLVNKAQISTLHSFCLSIVKQYAYLIDIDPGFRIANEGESALLRDDVLAEVLEAAYDQEDEEKVNAVYRLVDSFTSDRDDQAIEILIDKLYEMSRVHPEPTKWLRSLPEQYDLPENITVDDLPFIEPLKKAIKFSLEEALAHIQEVRQYALKPDGPAPYAETAELDFGLIQEAIRRIDNCSWQEIYDYFVTLKWARLASVKKDSCDPDLQEKAKKKREQAKKVMTTIKDSFFARKPERLLVEIRLMAPMISTLVELTERFGERFTTAKLERGLVDFSDLEHFALQILTEEADGILVPSQVAKDFQQRFKEVLVDEYQDTNNLQETILQLVKSGNEANGNMFMVGDVKQSIYRFRLAEPMLFLNKYNQFEEEPEQNGLRIDLNANFRSRQEVLQGTNFVFEQIMGETVGEIDYDEKAGLKPGAPYNEAEMPIELTILHEEQEDDHEQDETDEEIEAMDLVIEEEIKKSQQEARYIIMRIRELIDSGATVYNAKEKERAKRERPMRYSDIVILMRSMTWSSDLVEEFKAAGIPLYAESSKGYFEALEVMVMLNVLKIVDNPYQDIPLASVLRAPFVGLTENELAQVRLTNKKAAFYDALKEFVMEEKSGLTHQTAQKLQTFLQQLETWRNLARRGSLSDLIWKIYIDTNYYEMVGAMANGKQRQANLRTLHDRALMYEKTSFRGLFRFLRFIDRMRSRGDDLGVAKAIGEKDNVVRLETIHSSKGLEYPVVFVAGLGRSFNQMDFNNPYLFDQQFGLAVKAIDPDNRIMYTSLPFLAMKEKKILEMKAEEMRVLYVAMTRAKERLILVGSVKNWDKVRQAWCEMQSLPHESLLPEYLRARAKTYLDWIGPAVARHKCFNEFSEEDYRPIEHLSKWKITVLSNETFKFGSENETLASELNVMEQQVDEQLLNELTKRFTTKYPFSNSITKKSKTSVSEIKRIESLQRDEEQETAVFNRQKSSATKRPQFLQEKSLSATEIGTVVHTVMQHAPKEGFANVREVEAYLEALVERQLLTSDEIKVVELEKVFNFFATSIGKRFSSAKQLLREVPFTLSISDEEGDSQIIQGIIDCLFEDEDGKWVLLDYKTDKVLPGFKEEPALTKEMTKRYGVQLRIYSEAIEDILQIKVDEKILYLYHVEKEIQLV</sequence>
<evidence type="ECO:0000256" key="10">
    <source>
        <dbReference type="ARBA" id="ARBA00023235"/>
    </source>
</evidence>
<comment type="similarity">
    <text evidence="13">Belongs to the helicase family. AddA subfamily.</text>
</comment>
<dbReference type="EC" id="3.1.-.-" evidence="13"/>
<dbReference type="GO" id="GO:0043138">
    <property type="term" value="F:3'-5' DNA helicase activity"/>
    <property type="evidence" value="ECO:0007669"/>
    <property type="project" value="UniProtKB-UniRule"/>
</dbReference>
<evidence type="ECO:0000259" key="16">
    <source>
        <dbReference type="PROSITE" id="PS51217"/>
    </source>
</evidence>
<evidence type="ECO:0000256" key="5">
    <source>
        <dbReference type="ARBA" id="ARBA00022806"/>
    </source>
</evidence>
<dbReference type="InterPro" id="IPR000212">
    <property type="entry name" value="DNA_helicase_UvrD/REP"/>
</dbReference>
<keyword evidence="4 13" id="KW-0378">Hydrolase</keyword>
<evidence type="ECO:0000256" key="12">
    <source>
        <dbReference type="ARBA" id="ARBA00048988"/>
    </source>
</evidence>
<dbReference type="PANTHER" id="PTHR11070:SF48">
    <property type="entry name" value="ATP-DEPENDENT HELICASE_NUCLEASE SUBUNIT A"/>
    <property type="match status" value="1"/>
</dbReference>
<comment type="subunit">
    <text evidence="13">Heterodimer of AddA and AddB/RexB.</text>
</comment>
<dbReference type="GO" id="GO:0016887">
    <property type="term" value="F:ATP hydrolysis activity"/>
    <property type="evidence" value="ECO:0007669"/>
    <property type="project" value="RHEA"/>
</dbReference>
<comment type="function">
    <text evidence="13">The heterodimer acts as both an ATP-dependent DNA helicase and an ATP-dependent, dual-direction single-stranded exonuclease. Recognizes the chi site generating a DNA molecule suitable for the initiation of homologous recombination. The AddA nuclease domain is required for chi fragment generation; this subunit has the helicase and 3' -&gt; 5' nuclease activities.</text>
</comment>
<keyword evidence="18" id="KW-1185">Reference proteome</keyword>
<dbReference type="EC" id="5.6.2.4" evidence="13"/>
<comment type="catalytic activity">
    <reaction evidence="12 13">
        <text>ATP + H2O = ADP + phosphate + H(+)</text>
        <dbReference type="Rhea" id="RHEA:13065"/>
        <dbReference type="ChEBI" id="CHEBI:15377"/>
        <dbReference type="ChEBI" id="CHEBI:15378"/>
        <dbReference type="ChEBI" id="CHEBI:30616"/>
        <dbReference type="ChEBI" id="CHEBI:43474"/>
        <dbReference type="ChEBI" id="CHEBI:456216"/>
        <dbReference type="EC" id="5.6.2.4"/>
    </reaction>
</comment>
<dbReference type="RefSeq" id="WP_124763700.1">
    <property type="nucleotide sequence ID" value="NZ_JAFBDY010000003.1"/>
</dbReference>
<dbReference type="OrthoDB" id="9810135at2"/>
<evidence type="ECO:0000313" key="17">
    <source>
        <dbReference type="EMBL" id="RQW75398.1"/>
    </source>
</evidence>
<feature type="domain" description="UvrD-like helicase ATP-binding" evidence="15">
    <location>
        <begin position="12"/>
        <end position="489"/>
    </location>
</feature>
<dbReference type="PROSITE" id="PS51217">
    <property type="entry name" value="UVRD_HELICASE_CTER"/>
    <property type="match status" value="1"/>
</dbReference>
<comment type="catalytic activity">
    <reaction evidence="11 13">
        <text>Couples ATP hydrolysis with the unwinding of duplex DNA by translocating in the 3'-5' direction.</text>
        <dbReference type="EC" id="5.6.2.4"/>
    </reaction>
</comment>
<accession>A0A3N9UIY4</accession>
<evidence type="ECO:0000256" key="11">
    <source>
        <dbReference type="ARBA" id="ARBA00034617"/>
    </source>
</evidence>
<dbReference type="Pfam" id="PF13361">
    <property type="entry name" value="UvrD_C"/>
    <property type="match status" value="1"/>
</dbReference>
<keyword evidence="1 13" id="KW-0540">Nuclease</keyword>
<evidence type="ECO:0000256" key="14">
    <source>
        <dbReference type="PROSITE-ProRule" id="PRU00560"/>
    </source>
</evidence>
<keyword evidence="3 13" id="KW-0227">DNA damage</keyword>
<dbReference type="AlphaFoldDB" id="A0A3N9UIY4"/>
<evidence type="ECO:0000256" key="1">
    <source>
        <dbReference type="ARBA" id="ARBA00022722"/>
    </source>
</evidence>
<keyword evidence="10 13" id="KW-0413">Isomerase</keyword>
<dbReference type="PROSITE" id="PS51198">
    <property type="entry name" value="UVRD_HELICASE_ATP_BIND"/>
    <property type="match status" value="1"/>
</dbReference>
<dbReference type="GO" id="GO:0033202">
    <property type="term" value="C:DNA helicase complex"/>
    <property type="evidence" value="ECO:0007669"/>
    <property type="project" value="TreeGrafter"/>
</dbReference>
<dbReference type="GO" id="GO:0003690">
    <property type="term" value="F:double-stranded DNA binding"/>
    <property type="evidence" value="ECO:0007669"/>
    <property type="project" value="UniProtKB-UniRule"/>
</dbReference>
<keyword evidence="6 13" id="KW-0269">Exonuclease</keyword>
<proteinExistence type="inferred from homology"/>
<keyword evidence="8 13" id="KW-0238">DNA-binding</keyword>
<dbReference type="SUPFAM" id="SSF52540">
    <property type="entry name" value="P-loop containing nucleoside triphosphate hydrolases"/>
    <property type="match status" value="1"/>
</dbReference>
<evidence type="ECO:0000256" key="8">
    <source>
        <dbReference type="ARBA" id="ARBA00023125"/>
    </source>
</evidence>
<dbReference type="Gene3D" id="3.90.320.10">
    <property type="match status" value="1"/>
</dbReference>
<evidence type="ECO:0000256" key="9">
    <source>
        <dbReference type="ARBA" id="ARBA00023204"/>
    </source>
</evidence>
<evidence type="ECO:0000256" key="3">
    <source>
        <dbReference type="ARBA" id="ARBA00022763"/>
    </source>
</evidence>
<comment type="caution">
    <text evidence="17">The sequence shown here is derived from an EMBL/GenBank/DDBJ whole genome shotgun (WGS) entry which is preliminary data.</text>
</comment>
<organism evidence="17 18">
    <name type="scientific">Lysinibacillus composti</name>
    <dbReference type="NCBI Taxonomy" id="720633"/>
    <lineage>
        <taxon>Bacteria</taxon>
        <taxon>Bacillati</taxon>
        <taxon>Bacillota</taxon>
        <taxon>Bacilli</taxon>
        <taxon>Bacillales</taxon>
        <taxon>Bacillaceae</taxon>
        <taxon>Lysinibacillus</taxon>
    </lineage>
</organism>
<dbReference type="Gene3D" id="3.40.50.300">
    <property type="entry name" value="P-loop containing nucleotide triphosphate hydrolases"/>
    <property type="match status" value="4"/>
</dbReference>
<reference evidence="17 18" key="1">
    <citation type="journal article" date="2013" name="J. Microbiol.">
        <title>Lysinibacillus chungkukjangi sp. nov., isolated from Chungkukjang, Korean fermented soybean food.</title>
        <authorList>
            <person name="Kim S.J."/>
            <person name="Jang Y.H."/>
            <person name="Hamada M."/>
            <person name="Ahn J.H."/>
            <person name="Weon H.Y."/>
            <person name="Suzuki K."/>
            <person name="Whang K.S."/>
            <person name="Kwon S.W."/>
        </authorList>
    </citation>
    <scope>NUCLEOTIDE SEQUENCE [LARGE SCALE GENOMIC DNA]</scope>
    <source>
        <strain evidence="17 18">MCCC 1A12701</strain>
    </source>
</reference>
<protein>
    <recommendedName>
        <fullName evidence="13">ATP-dependent helicase/nuclease subunit A</fullName>
        <ecNumber evidence="13">3.1.-.-</ecNumber>
        <ecNumber evidence="13">5.6.2.4</ecNumber>
    </recommendedName>
    <alternativeName>
        <fullName evidence="13">ATP-dependent helicase/nuclease AddA</fullName>
    </alternativeName>
    <alternativeName>
        <fullName evidence="13">DNA 3'-5' helicase AddA</fullName>
    </alternativeName>
</protein>
<evidence type="ECO:0000256" key="6">
    <source>
        <dbReference type="ARBA" id="ARBA00022839"/>
    </source>
</evidence>
<name>A0A3N9UIY4_9BACI</name>
<dbReference type="FunFam" id="3.40.50.300:FF:001236">
    <property type="entry name" value="ATP-dependent helicase/nuclease subunit A"/>
    <property type="match status" value="1"/>
</dbReference>
<evidence type="ECO:0000313" key="18">
    <source>
        <dbReference type="Proteomes" id="UP000274033"/>
    </source>
</evidence>
<dbReference type="InterPro" id="IPR014017">
    <property type="entry name" value="DNA_helicase_UvrD-like_C"/>
</dbReference>
<dbReference type="HAMAP" id="MF_01451">
    <property type="entry name" value="AddA"/>
    <property type="match status" value="1"/>
</dbReference>
<dbReference type="SUPFAM" id="SSF52980">
    <property type="entry name" value="Restriction endonuclease-like"/>
    <property type="match status" value="1"/>
</dbReference>
<dbReference type="InterPro" id="IPR011604">
    <property type="entry name" value="PDDEXK-like_dom_sf"/>
</dbReference>
<dbReference type="GO" id="GO:0005829">
    <property type="term" value="C:cytosol"/>
    <property type="evidence" value="ECO:0007669"/>
    <property type="project" value="TreeGrafter"/>
</dbReference>
<dbReference type="EMBL" id="RRCT01000004">
    <property type="protein sequence ID" value="RQW75398.1"/>
    <property type="molecule type" value="Genomic_DNA"/>
</dbReference>
<evidence type="ECO:0000256" key="7">
    <source>
        <dbReference type="ARBA" id="ARBA00022840"/>
    </source>
</evidence>
<dbReference type="InterPro" id="IPR014152">
    <property type="entry name" value="AddA"/>
</dbReference>
<comment type="cofactor">
    <cofactor evidence="13">
        <name>Mg(2+)</name>
        <dbReference type="ChEBI" id="CHEBI:18420"/>
    </cofactor>
</comment>
<dbReference type="InterPro" id="IPR014016">
    <property type="entry name" value="UvrD-like_ATP-bd"/>
</dbReference>
<dbReference type="InterPro" id="IPR027417">
    <property type="entry name" value="P-loop_NTPase"/>
</dbReference>
<dbReference type="GO" id="GO:0008408">
    <property type="term" value="F:3'-5' exonuclease activity"/>
    <property type="evidence" value="ECO:0007669"/>
    <property type="project" value="UniProtKB-UniRule"/>
</dbReference>
<dbReference type="CDD" id="cd17932">
    <property type="entry name" value="DEXQc_UvrD"/>
    <property type="match status" value="1"/>
</dbReference>
<feature type="binding site" evidence="14">
    <location>
        <begin position="33"/>
        <end position="40"/>
    </location>
    <ligand>
        <name>ATP</name>
        <dbReference type="ChEBI" id="CHEBI:30616"/>
    </ligand>
</feature>
<keyword evidence="2 13" id="KW-0547">Nucleotide-binding</keyword>
<gene>
    <name evidence="13 17" type="primary">addA</name>
    <name evidence="17" type="ORF">EBB45_06530</name>
</gene>
<dbReference type="GO" id="GO:0005524">
    <property type="term" value="F:ATP binding"/>
    <property type="evidence" value="ECO:0007669"/>
    <property type="project" value="UniProtKB-UniRule"/>
</dbReference>
<evidence type="ECO:0000256" key="4">
    <source>
        <dbReference type="ARBA" id="ARBA00022801"/>
    </source>
</evidence>
<dbReference type="GO" id="GO:0000724">
    <property type="term" value="P:double-strand break repair via homologous recombination"/>
    <property type="evidence" value="ECO:0007669"/>
    <property type="project" value="UniProtKB-UniRule"/>
</dbReference>
<dbReference type="NCBIfam" id="TIGR02785">
    <property type="entry name" value="addA_Gpos"/>
    <property type="match status" value="1"/>
</dbReference>
<keyword evidence="5 13" id="KW-0347">Helicase</keyword>
<feature type="domain" description="UvrD-like helicase C-terminal" evidence="16">
    <location>
        <begin position="526"/>
        <end position="824"/>
    </location>
</feature>
<dbReference type="Proteomes" id="UP000274033">
    <property type="component" value="Unassembled WGS sequence"/>
</dbReference>
<dbReference type="Pfam" id="PF00580">
    <property type="entry name" value="UvrD-helicase"/>
    <property type="match status" value="1"/>
</dbReference>
<evidence type="ECO:0000256" key="13">
    <source>
        <dbReference type="HAMAP-Rule" id="MF_01451"/>
    </source>
</evidence>
<dbReference type="InterPro" id="IPR038726">
    <property type="entry name" value="PDDEXK_AddAB-type"/>
</dbReference>
<keyword evidence="7 13" id="KW-0067">ATP-binding</keyword>
<evidence type="ECO:0000259" key="15">
    <source>
        <dbReference type="PROSITE" id="PS51198"/>
    </source>
</evidence>